<gene>
    <name evidence="3" type="primary">METTL7A</name>
    <name evidence="3" type="ORF">TNCT_31271</name>
</gene>
<name>A0A8X6LUG7_TRICU</name>
<dbReference type="PANTHER" id="PTHR45036">
    <property type="entry name" value="METHYLTRANSFERASE LIKE 7B"/>
    <property type="match status" value="1"/>
</dbReference>
<sequence length="251" mass="28954">MEVILYGALSTVWWISSLSILLPLVILLKFSKTFRSKWFSWIFMNCLGPIFNPKLKPLRKRAFDILKEHLKDRQKDVPLEVLEIGIGGGANLQYYPSNSNLTALDMNESFETYFNETKKKYPQITYKKMVTAMAENMKDIEDSSMDVVVCTFVLCSVQNVQSALSEIKRVLKPGGKFLCLEHVAFPHSQWSYTIQRFVAPLWHLYFDGCFPDRDIAEEIRKKGFTDVVFENVYPNSLTLFVRPQIVGIATK</sequence>
<dbReference type="Gene3D" id="3.40.50.150">
    <property type="entry name" value="Vaccinia Virus protein VP39"/>
    <property type="match status" value="1"/>
</dbReference>
<comment type="caution">
    <text evidence="3">The sequence shown here is derived from an EMBL/GenBank/DDBJ whole genome shotgun (WGS) entry which is preliminary data.</text>
</comment>
<dbReference type="InterPro" id="IPR029063">
    <property type="entry name" value="SAM-dependent_MTases_sf"/>
</dbReference>
<keyword evidence="1" id="KW-0472">Membrane</keyword>
<dbReference type="PANTHER" id="PTHR45036:SF1">
    <property type="entry name" value="METHYLTRANSFERASE LIKE 7A"/>
    <property type="match status" value="1"/>
</dbReference>
<keyword evidence="1" id="KW-1133">Transmembrane helix</keyword>
<dbReference type="GO" id="GO:0032259">
    <property type="term" value="P:methylation"/>
    <property type="evidence" value="ECO:0007669"/>
    <property type="project" value="UniProtKB-KW"/>
</dbReference>
<dbReference type="Proteomes" id="UP000887116">
    <property type="component" value="Unassembled WGS sequence"/>
</dbReference>
<dbReference type="CDD" id="cd02440">
    <property type="entry name" value="AdoMet_MTases"/>
    <property type="match status" value="1"/>
</dbReference>
<keyword evidence="1" id="KW-0812">Transmembrane</keyword>
<dbReference type="InterPro" id="IPR052356">
    <property type="entry name" value="Thiol_S-MT"/>
</dbReference>
<feature type="domain" description="Methyltransferase type 11" evidence="2">
    <location>
        <begin position="82"/>
        <end position="179"/>
    </location>
</feature>
<proteinExistence type="predicted"/>
<protein>
    <submittedName>
        <fullName evidence="3">Methyltransferase-like protein 7A</fullName>
    </submittedName>
</protein>
<dbReference type="Pfam" id="PF08241">
    <property type="entry name" value="Methyltransf_11"/>
    <property type="match status" value="1"/>
</dbReference>
<evidence type="ECO:0000259" key="2">
    <source>
        <dbReference type="Pfam" id="PF08241"/>
    </source>
</evidence>
<feature type="transmembrane region" description="Helical" evidence="1">
    <location>
        <begin position="12"/>
        <end position="30"/>
    </location>
</feature>
<evidence type="ECO:0000313" key="3">
    <source>
        <dbReference type="EMBL" id="GFR20394.1"/>
    </source>
</evidence>
<dbReference type="OrthoDB" id="6423379at2759"/>
<organism evidence="3 4">
    <name type="scientific">Trichonephila clavata</name>
    <name type="common">Joro spider</name>
    <name type="synonym">Nephila clavata</name>
    <dbReference type="NCBI Taxonomy" id="2740835"/>
    <lineage>
        <taxon>Eukaryota</taxon>
        <taxon>Metazoa</taxon>
        <taxon>Ecdysozoa</taxon>
        <taxon>Arthropoda</taxon>
        <taxon>Chelicerata</taxon>
        <taxon>Arachnida</taxon>
        <taxon>Araneae</taxon>
        <taxon>Araneomorphae</taxon>
        <taxon>Entelegynae</taxon>
        <taxon>Araneoidea</taxon>
        <taxon>Nephilidae</taxon>
        <taxon>Trichonephila</taxon>
    </lineage>
</organism>
<keyword evidence="3" id="KW-0489">Methyltransferase</keyword>
<dbReference type="InterPro" id="IPR013216">
    <property type="entry name" value="Methyltransf_11"/>
</dbReference>
<accession>A0A8X6LUG7</accession>
<evidence type="ECO:0000313" key="4">
    <source>
        <dbReference type="Proteomes" id="UP000887116"/>
    </source>
</evidence>
<dbReference type="GO" id="GO:0008757">
    <property type="term" value="F:S-adenosylmethionine-dependent methyltransferase activity"/>
    <property type="evidence" value="ECO:0007669"/>
    <property type="project" value="InterPro"/>
</dbReference>
<evidence type="ECO:0000256" key="1">
    <source>
        <dbReference type="SAM" id="Phobius"/>
    </source>
</evidence>
<keyword evidence="3" id="KW-0808">Transferase</keyword>
<dbReference type="AlphaFoldDB" id="A0A8X6LUG7"/>
<reference evidence="3" key="1">
    <citation type="submission" date="2020-07" db="EMBL/GenBank/DDBJ databases">
        <title>Multicomponent nature underlies the extraordinary mechanical properties of spider dragline silk.</title>
        <authorList>
            <person name="Kono N."/>
            <person name="Nakamura H."/>
            <person name="Mori M."/>
            <person name="Yoshida Y."/>
            <person name="Ohtoshi R."/>
            <person name="Malay A.D."/>
            <person name="Moran D.A.P."/>
            <person name="Tomita M."/>
            <person name="Numata K."/>
            <person name="Arakawa K."/>
        </authorList>
    </citation>
    <scope>NUCLEOTIDE SEQUENCE</scope>
</reference>
<dbReference type="EMBL" id="BMAO01037822">
    <property type="protein sequence ID" value="GFR20394.1"/>
    <property type="molecule type" value="Genomic_DNA"/>
</dbReference>
<dbReference type="SUPFAM" id="SSF53335">
    <property type="entry name" value="S-adenosyl-L-methionine-dependent methyltransferases"/>
    <property type="match status" value="1"/>
</dbReference>
<keyword evidence="4" id="KW-1185">Reference proteome</keyword>